<dbReference type="InterPro" id="IPR003961">
    <property type="entry name" value="FN3_dom"/>
</dbReference>
<dbReference type="OrthoDB" id="8781670at2"/>
<dbReference type="AlphaFoldDB" id="A0A554VDB7"/>
<dbReference type="Pfam" id="PF00041">
    <property type="entry name" value="fn3"/>
    <property type="match status" value="1"/>
</dbReference>
<dbReference type="InterPro" id="IPR013783">
    <property type="entry name" value="Ig-like_fold"/>
</dbReference>
<feature type="domain" description="CBM6" evidence="4">
    <location>
        <begin position="551"/>
        <end position="673"/>
    </location>
</feature>
<comment type="caution">
    <text evidence="5">The sequence shown here is derived from an EMBL/GenBank/DDBJ whole genome shotgun (WGS) entry which is preliminary data.</text>
</comment>
<dbReference type="SUPFAM" id="SSF51126">
    <property type="entry name" value="Pectin lyase-like"/>
    <property type="match status" value="2"/>
</dbReference>
<dbReference type="Gene3D" id="2.60.120.260">
    <property type="entry name" value="Galactose-binding domain-like"/>
    <property type="match status" value="1"/>
</dbReference>
<dbReference type="SUPFAM" id="SSF49785">
    <property type="entry name" value="Galactose-binding domain-like"/>
    <property type="match status" value="1"/>
</dbReference>
<keyword evidence="6" id="KW-1185">Reference proteome</keyword>
<evidence type="ECO:0000256" key="2">
    <source>
        <dbReference type="SAM" id="SignalP"/>
    </source>
</evidence>
<protein>
    <submittedName>
        <fullName evidence="5">Carbohydrate-binding protein</fullName>
    </submittedName>
</protein>
<dbReference type="PROSITE" id="PS50853">
    <property type="entry name" value="FN3"/>
    <property type="match status" value="1"/>
</dbReference>
<organism evidence="5 6">
    <name type="scientific">Aquimarina algiphila</name>
    <dbReference type="NCBI Taxonomy" id="2047982"/>
    <lineage>
        <taxon>Bacteria</taxon>
        <taxon>Pseudomonadati</taxon>
        <taxon>Bacteroidota</taxon>
        <taxon>Flavobacteriia</taxon>
        <taxon>Flavobacteriales</taxon>
        <taxon>Flavobacteriaceae</taxon>
        <taxon>Aquimarina</taxon>
    </lineage>
</organism>
<gene>
    <name evidence="5" type="ORF">FOF46_25050</name>
</gene>
<feature type="chain" id="PRO_5021812811" evidence="2">
    <location>
        <begin position="22"/>
        <end position="869"/>
    </location>
</feature>
<feature type="signal peptide" evidence="2">
    <location>
        <begin position="1"/>
        <end position="21"/>
    </location>
</feature>
<name>A0A554VDB7_9FLAO</name>
<dbReference type="Pfam" id="PF03422">
    <property type="entry name" value="CBM_6"/>
    <property type="match status" value="1"/>
</dbReference>
<sequence length="869" mass="93512">MKHKTFISTMIVLFCVNLSIAQVIESHRQAANALWEAYGRNPSNPSQMPNAVPLNVNSNIDQIVIDPTFGNLETALKTLLDNNGGILRFNNTAPATINFNNVIHLNPSYQNRDKVRTIVIQGKNITFDGQNNTSLFLIRGSVNLVIQDAKLTNANFKGVSQANLKSIFRSGGGAIEVAQAGSFFASLRVRNCQFINNKVSHFKGIGENQNGAAIRINNKSTAEVFGCSFKNNQAVTGGAIGATSIERLTIINSSFDSNLSNGYKSTTGYMDVVEGAGALRVDRTTKPLEIYGTSFTRNSANVKVSVMEVFIAPVFGSSPGYPTNEPALVIDNCEFKDNTYNNYAGVSNFQRAFFAGCVVFHGDSAKMKLTNSVFDNNEVGQANVRLINNFEFSNCTFANTKFLNVVDAPQQGAVFLQKIPESGSFNNCTFYKNEPRNGTFANDIMFWQSTVPSRVTLNNSIFYRTNTSANIKQVKAPLMGNGNNQFIPEANMSLFDEVSTTASNKTNPNIIANNIVDMCLGTNSLPANIGGLNDCSGTPPPPPPTGIAIPGVIQVENYVVKNGDVKTENTPGGGQNLGFIRNNNYTEYDINVAETGAYKLDIFTSSNGVGGNVVVSVGGTNLATLAVPVNNAWHTYNTPVTANLDLVAGVQKIRFTYTGSAGFLFNFDRAEFNINTTTPSTLDCSNAPTGLKVTNTTANSITFSFDNSSTDTRRFELRAFPQGVFAGNINSGAVSYAAAEAGNPSVTIKGLQSGTNYDFVFRALCSGGNPGASSVAPIVMASTSGVSTKHGNEEELRIAVYTNPTRGSDLELHGDVENVMYILYNLSGQIVKKGVLTTSVISTQGFPKGIYILELNKGTKRKVLKTLMQ</sequence>
<dbReference type="SUPFAM" id="SSF49265">
    <property type="entry name" value="Fibronectin type III"/>
    <property type="match status" value="1"/>
</dbReference>
<evidence type="ECO:0000259" key="3">
    <source>
        <dbReference type="PROSITE" id="PS50853"/>
    </source>
</evidence>
<evidence type="ECO:0000256" key="1">
    <source>
        <dbReference type="ARBA" id="ARBA00022729"/>
    </source>
</evidence>
<dbReference type="Gene3D" id="2.60.40.10">
    <property type="entry name" value="Immunoglobulins"/>
    <property type="match status" value="1"/>
</dbReference>
<dbReference type="InterPro" id="IPR008979">
    <property type="entry name" value="Galactose-bd-like_sf"/>
</dbReference>
<dbReference type="GO" id="GO:0030246">
    <property type="term" value="F:carbohydrate binding"/>
    <property type="evidence" value="ECO:0007669"/>
    <property type="project" value="InterPro"/>
</dbReference>
<dbReference type="InterPro" id="IPR005084">
    <property type="entry name" value="CBM6"/>
</dbReference>
<proteinExistence type="predicted"/>
<dbReference type="PROSITE" id="PS51175">
    <property type="entry name" value="CBM6"/>
    <property type="match status" value="1"/>
</dbReference>
<accession>A0A554VDB7</accession>
<keyword evidence="1 2" id="KW-0732">Signal</keyword>
<dbReference type="SMART" id="SM00606">
    <property type="entry name" value="CBD_IV"/>
    <property type="match status" value="1"/>
</dbReference>
<evidence type="ECO:0000259" key="4">
    <source>
        <dbReference type="PROSITE" id="PS51175"/>
    </source>
</evidence>
<reference evidence="5 6" key="1">
    <citation type="submission" date="2019-07" db="EMBL/GenBank/DDBJ databases">
        <title>The draft genome sequence of Aquimarina algiphila M91.</title>
        <authorList>
            <person name="Meng X."/>
        </authorList>
    </citation>
    <scope>NUCLEOTIDE SEQUENCE [LARGE SCALE GENOMIC DNA]</scope>
    <source>
        <strain evidence="5 6">M91</strain>
    </source>
</reference>
<dbReference type="Proteomes" id="UP000318833">
    <property type="component" value="Unassembled WGS sequence"/>
</dbReference>
<dbReference type="EMBL" id="VLNR01000071">
    <property type="protein sequence ID" value="TSE04833.1"/>
    <property type="molecule type" value="Genomic_DNA"/>
</dbReference>
<dbReference type="InterPro" id="IPR026444">
    <property type="entry name" value="Secre_tail"/>
</dbReference>
<dbReference type="InterPro" id="IPR006584">
    <property type="entry name" value="Cellulose-bd_IV"/>
</dbReference>
<feature type="domain" description="Fibronectin type-III" evidence="3">
    <location>
        <begin position="687"/>
        <end position="786"/>
    </location>
</feature>
<evidence type="ECO:0000313" key="5">
    <source>
        <dbReference type="EMBL" id="TSE04833.1"/>
    </source>
</evidence>
<dbReference type="InterPro" id="IPR036116">
    <property type="entry name" value="FN3_sf"/>
</dbReference>
<dbReference type="RefSeq" id="WP_143918355.1">
    <property type="nucleotide sequence ID" value="NZ_CANMIK010000068.1"/>
</dbReference>
<dbReference type="NCBIfam" id="TIGR04183">
    <property type="entry name" value="Por_Secre_tail"/>
    <property type="match status" value="1"/>
</dbReference>
<dbReference type="SMART" id="SM00060">
    <property type="entry name" value="FN3"/>
    <property type="match status" value="1"/>
</dbReference>
<dbReference type="InterPro" id="IPR011050">
    <property type="entry name" value="Pectin_lyase_fold/virulence"/>
</dbReference>
<dbReference type="CDD" id="cd00063">
    <property type="entry name" value="FN3"/>
    <property type="match status" value="1"/>
</dbReference>
<evidence type="ECO:0000313" key="6">
    <source>
        <dbReference type="Proteomes" id="UP000318833"/>
    </source>
</evidence>